<organism evidence="1 2">
    <name type="scientific">Haloferax namakaokahaiae</name>
    <dbReference type="NCBI Taxonomy" id="1748331"/>
    <lineage>
        <taxon>Archaea</taxon>
        <taxon>Methanobacteriati</taxon>
        <taxon>Methanobacteriota</taxon>
        <taxon>Stenosarchaea group</taxon>
        <taxon>Halobacteria</taxon>
        <taxon>Halobacteriales</taxon>
        <taxon>Haloferacaceae</taxon>
        <taxon>Haloferax</taxon>
    </lineage>
</organism>
<gene>
    <name evidence="1" type="ORF">ACFQJC_10260</name>
</gene>
<dbReference type="NCBIfam" id="NF011470">
    <property type="entry name" value="PRK14887.1"/>
    <property type="match status" value="1"/>
</dbReference>
<comment type="caution">
    <text evidence="1">The sequence shown here is derived from an EMBL/GenBank/DDBJ whole genome shotgun (WGS) entry which is preliminary data.</text>
</comment>
<accession>A0ABD5ZFI8</accession>
<dbReference type="AlphaFoldDB" id="A0ABD5ZFI8"/>
<reference evidence="1 2" key="1">
    <citation type="journal article" date="2019" name="Int. J. Syst. Evol. Microbiol.">
        <title>The Global Catalogue of Microorganisms (GCM) 10K type strain sequencing project: providing services to taxonomists for standard genome sequencing and annotation.</title>
        <authorList>
            <consortium name="The Broad Institute Genomics Platform"/>
            <consortium name="The Broad Institute Genome Sequencing Center for Infectious Disease"/>
            <person name="Wu L."/>
            <person name="Ma J."/>
        </authorList>
    </citation>
    <scope>NUCLEOTIDE SEQUENCE [LARGE SCALE GENOMIC DNA]</scope>
    <source>
        <strain evidence="1 2">DSM 29988</strain>
    </source>
</reference>
<keyword evidence="2" id="KW-1185">Reference proteome</keyword>
<evidence type="ECO:0000313" key="2">
    <source>
        <dbReference type="Proteomes" id="UP001596481"/>
    </source>
</evidence>
<dbReference type="Proteomes" id="UP001596481">
    <property type="component" value="Unassembled WGS sequence"/>
</dbReference>
<dbReference type="RefSeq" id="WP_390223236.1">
    <property type="nucleotide sequence ID" value="NZ_JBHTAA010000005.1"/>
</dbReference>
<proteinExistence type="predicted"/>
<evidence type="ECO:0000313" key="1">
    <source>
        <dbReference type="EMBL" id="MFC7203901.1"/>
    </source>
</evidence>
<protein>
    <submittedName>
        <fullName evidence="1">KEOPS complex subunit Pcc1</fullName>
    </submittedName>
</protein>
<name>A0ABD5ZFI8_9EURY</name>
<sequence>MSSTRRAHLRTTHDDPEVVRAAVEPDNTDSMHTTVEGNTLVATIERDSTGGLQSTVDDYVVNVTVAQTVIDDTRTHTDTNHE</sequence>
<dbReference type="EMBL" id="JBHTAA010000005">
    <property type="protein sequence ID" value="MFC7203901.1"/>
    <property type="molecule type" value="Genomic_DNA"/>
</dbReference>